<accession>A0ABV5EYD4</accession>
<dbReference type="InterPro" id="IPR036890">
    <property type="entry name" value="HATPase_C_sf"/>
</dbReference>
<evidence type="ECO:0000313" key="3">
    <source>
        <dbReference type="EMBL" id="MFB9052202.1"/>
    </source>
</evidence>
<dbReference type="InterPro" id="IPR010559">
    <property type="entry name" value="Sig_transdc_His_kin_internal"/>
</dbReference>
<evidence type="ECO:0000256" key="1">
    <source>
        <dbReference type="SAM" id="Phobius"/>
    </source>
</evidence>
<evidence type="ECO:0000259" key="2">
    <source>
        <dbReference type="Pfam" id="PF06580"/>
    </source>
</evidence>
<protein>
    <submittedName>
        <fullName evidence="3">Sensor histidine kinase</fullName>
        <ecNumber evidence="3">2.7.13.3</ecNumber>
    </submittedName>
</protein>
<keyword evidence="1" id="KW-1133">Transmembrane helix</keyword>
<comment type="caution">
    <text evidence="3">The sequence shown here is derived from an EMBL/GenBank/DDBJ whole genome shotgun (WGS) entry which is preliminary data.</text>
</comment>
<keyword evidence="3" id="KW-0418">Kinase</keyword>
<evidence type="ECO:0000313" key="4">
    <source>
        <dbReference type="Proteomes" id="UP001589605"/>
    </source>
</evidence>
<dbReference type="RefSeq" id="WP_382382226.1">
    <property type="nucleotide sequence ID" value="NZ_JBHMEZ010000003.1"/>
</dbReference>
<dbReference type="EC" id="2.7.13.3" evidence="3"/>
<organism evidence="3 4">
    <name type="scientific">Formosa undariae</name>
    <dbReference type="NCBI Taxonomy" id="1325436"/>
    <lineage>
        <taxon>Bacteria</taxon>
        <taxon>Pseudomonadati</taxon>
        <taxon>Bacteroidota</taxon>
        <taxon>Flavobacteriia</taxon>
        <taxon>Flavobacteriales</taxon>
        <taxon>Flavobacteriaceae</taxon>
        <taxon>Formosa</taxon>
    </lineage>
</organism>
<dbReference type="Gene3D" id="3.30.565.10">
    <property type="entry name" value="Histidine kinase-like ATPase, C-terminal domain"/>
    <property type="match status" value="1"/>
</dbReference>
<dbReference type="Proteomes" id="UP001589605">
    <property type="component" value="Unassembled WGS sequence"/>
</dbReference>
<name>A0ABV5EYD4_9FLAO</name>
<feature type="transmembrane region" description="Helical" evidence="1">
    <location>
        <begin position="40"/>
        <end position="61"/>
    </location>
</feature>
<keyword evidence="3" id="KW-0808">Transferase</keyword>
<dbReference type="Pfam" id="PF06580">
    <property type="entry name" value="His_kinase"/>
    <property type="match status" value="1"/>
</dbReference>
<dbReference type="PANTHER" id="PTHR34220:SF7">
    <property type="entry name" value="SENSOR HISTIDINE KINASE YPDA"/>
    <property type="match status" value="1"/>
</dbReference>
<dbReference type="InterPro" id="IPR050640">
    <property type="entry name" value="Bact_2-comp_sensor_kinase"/>
</dbReference>
<dbReference type="GO" id="GO:0004673">
    <property type="term" value="F:protein histidine kinase activity"/>
    <property type="evidence" value="ECO:0007669"/>
    <property type="project" value="UniProtKB-EC"/>
</dbReference>
<reference evidence="3 4" key="1">
    <citation type="submission" date="2024-09" db="EMBL/GenBank/DDBJ databases">
        <authorList>
            <person name="Sun Q."/>
            <person name="Mori K."/>
        </authorList>
    </citation>
    <scope>NUCLEOTIDE SEQUENCE [LARGE SCALE GENOMIC DNA]</scope>
    <source>
        <strain evidence="3 4">CECT 8286</strain>
    </source>
</reference>
<dbReference type="EMBL" id="JBHMEZ010000003">
    <property type="protein sequence ID" value="MFB9052202.1"/>
    <property type="molecule type" value="Genomic_DNA"/>
</dbReference>
<keyword evidence="4" id="KW-1185">Reference proteome</keyword>
<sequence length="268" mass="30637">MITVVIIEFVLPKPDIVRHIPRPTDLNGPGDDPGFKGGRIGFPIFINLIFVIIGTAIKMYLEWDKNIQHQKEVESQKSSAELHFLKNQLSPHFLFNSLNSIYSLTSQKSNDAPEAVITLSELMRYMLYQADNDFVMLSDELDYIQNYLKLQRIRIANNQNVTLLIRGGIGQQKIRPLLLIPFIENAFKYGTDYKGNTLVRIEINIDGSSLDFKCVNLVGNRKQDPENSGIGLQNTRDRLQLLYPNLHKLDIEDVNDQFIVHLNLNLSV</sequence>
<proteinExistence type="predicted"/>
<dbReference type="PANTHER" id="PTHR34220">
    <property type="entry name" value="SENSOR HISTIDINE KINASE YPDA"/>
    <property type="match status" value="1"/>
</dbReference>
<gene>
    <name evidence="3" type="ORF">ACFFVB_03850</name>
</gene>
<feature type="domain" description="Signal transduction histidine kinase internal region" evidence="2">
    <location>
        <begin position="80"/>
        <end position="157"/>
    </location>
</feature>
<keyword evidence="1" id="KW-0472">Membrane</keyword>
<keyword evidence="1" id="KW-0812">Transmembrane</keyword>